<evidence type="ECO:0008006" key="3">
    <source>
        <dbReference type="Google" id="ProtNLM"/>
    </source>
</evidence>
<accession>A0A143PIM0</accession>
<dbReference type="AlphaFoldDB" id="A0A143PIM0"/>
<dbReference type="KEGG" id="abac:LuPra_01607"/>
<evidence type="ECO:0000313" key="2">
    <source>
        <dbReference type="Proteomes" id="UP000076079"/>
    </source>
</evidence>
<dbReference type="EMBL" id="CP015136">
    <property type="protein sequence ID" value="AMY08407.1"/>
    <property type="molecule type" value="Genomic_DNA"/>
</dbReference>
<reference evidence="1 2" key="1">
    <citation type="journal article" date="2016" name="Genome Announc.">
        <title>First Complete Genome Sequence of a Subdivision 6 Acidobacterium Strain.</title>
        <authorList>
            <person name="Huang S."/>
            <person name="Vieira S."/>
            <person name="Bunk B."/>
            <person name="Riedel T."/>
            <person name="Sproer C."/>
            <person name="Overmann J."/>
        </authorList>
    </citation>
    <scope>NUCLEOTIDE SEQUENCE [LARGE SCALE GENOMIC DNA]</scope>
    <source>
        <strain evidence="2">DSM 100886 HEG_-6_39</strain>
    </source>
</reference>
<proteinExistence type="predicted"/>
<dbReference type="RefSeq" id="WP_110170255.1">
    <property type="nucleotide sequence ID" value="NZ_CP015136.1"/>
</dbReference>
<reference evidence="2" key="2">
    <citation type="submission" date="2016-04" db="EMBL/GenBank/DDBJ databases">
        <title>First Complete Genome Sequence of a Subdivision 6 Acidobacterium.</title>
        <authorList>
            <person name="Huang S."/>
            <person name="Vieira S."/>
            <person name="Bunk B."/>
            <person name="Riedel T."/>
            <person name="Sproeer C."/>
            <person name="Overmann J."/>
        </authorList>
    </citation>
    <scope>NUCLEOTIDE SEQUENCE [LARGE SCALE GENOMIC DNA]</scope>
    <source>
        <strain evidence="2">DSM 100886 HEG_-6_39</strain>
    </source>
</reference>
<gene>
    <name evidence="1" type="ORF">LuPra_01607</name>
</gene>
<keyword evidence="2" id="KW-1185">Reference proteome</keyword>
<name>A0A143PIM0_LUTPR</name>
<dbReference type="PATRIC" id="fig|1813736.3.peg.1667"/>
<dbReference type="OrthoDB" id="262740at2"/>
<dbReference type="STRING" id="1855912.LuPra_01607"/>
<sequence>MSSRWTLTVMVGPAVPIPLPRAVLDDLASVEVTHTAERRKPGGFRLQFVLGKRSPLHTIFLAAGGALPPILRTLIVATIDGTPHVLMDGVVTKQEVTPGSDPSHDMLSVTGVDLTAVMGLIDFSGTPFPAMPIEARVAVILAKYAMFGVVPRIIPTVLFEAPLPTERIPSQKGTDLEYVNTLAEEVGYVFYLEPGPVPGMTTAYFGPEIKLGVPQPALSTNMDAHTNVESLSFSLDTEEKTMPVTVIQELMSKIPIPIPLPDINPLNPLLGVVPLLAKRIEYVKDSAKRSPIQAVLHAMARAAGTADGVNGLGTLDVLRYGRPLQARRLVGVRGAGIAFDGLHFVQRVTHRIKRGEYKQEFALARNGLVSTLPAVPV</sequence>
<dbReference type="Proteomes" id="UP000076079">
    <property type="component" value="Chromosome"/>
</dbReference>
<organism evidence="1 2">
    <name type="scientific">Luteitalea pratensis</name>
    <dbReference type="NCBI Taxonomy" id="1855912"/>
    <lineage>
        <taxon>Bacteria</taxon>
        <taxon>Pseudomonadati</taxon>
        <taxon>Acidobacteriota</taxon>
        <taxon>Vicinamibacteria</taxon>
        <taxon>Vicinamibacterales</taxon>
        <taxon>Vicinamibacteraceae</taxon>
        <taxon>Luteitalea</taxon>
    </lineage>
</organism>
<evidence type="ECO:0000313" key="1">
    <source>
        <dbReference type="EMBL" id="AMY08407.1"/>
    </source>
</evidence>
<protein>
    <recommendedName>
        <fullName evidence="3">Phage protein D</fullName>
    </recommendedName>
</protein>